<feature type="transmembrane region" description="Helical" evidence="6">
    <location>
        <begin position="78"/>
        <end position="97"/>
    </location>
</feature>
<proteinExistence type="predicted"/>
<accession>A0A9E8KQL7</accession>
<evidence type="ECO:0000256" key="4">
    <source>
        <dbReference type="ARBA" id="ARBA00022989"/>
    </source>
</evidence>
<dbReference type="NCBIfam" id="TIGR01297">
    <property type="entry name" value="CDF"/>
    <property type="match status" value="1"/>
</dbReference>
<evidence type="ECO:0000313" key="9">
    <source>
        <dbReference type="Proteomes" id="UP001164472"/>
    </source>
</evidence>
<feature type="transmembrane region" description="Helical" evidence="6">
    <location>
        <begin position="18"/>
        <end position="39"/>
    </location>
</feature>
<dbReference type="InterPro" id="IPR002524">
    <property type="entry name" value="Cation_efflux"/>
</dbReference>
<dbReference type="EMBL" id="CP101527">
    <property type="protein sequence ID" value="UZW74902.1"/>
    <property type="molecule type" value="Genomic_DNA"/>
</dbReference>
<keyword evidence="4 6" id="KW-1133">Transmembrane helix</keyword>
<organism evidence="8 9">
    <name type="scientific">Alkalimarinus sediminis</name>
    <dbReference type="NCBI Taxonomy" id="1632866"/>
    <lineage>
        <taxon>Bacteria</taxon>
        <taxon>Pseudomonadati</taxon>
        <taxon>Pseudomonadota</taxon>
        <taxon>Gammaproteobacteria</taxon>
        <taxon>Alteromonadales</taxon>
        <taxon>Alteromonadaceae</taxon>
        <taxon>Alkalimarinus</taxon>
    </lineage>
</organism>
<sequence>MSGCGCEVEIKDNSQKRVLIILLVINVLMFVIELGFGWIAESTALIADSLDMLADAVVYGIGLYAVGRSSTYKAKAALLSGYFQGALGILIVFDILRRLLFGSEPESELMMMVGFAALIANVICLLLIQKHRSSDVNMRASWICSRNDVIANAGVIAAGGLVGILGDRWPDLVIGVVVAIVILRSVRSVIRDAKMALEKGECQEVKSNA</sequence>
<keyword evidence="9" id="KW-1185">Reference proteome</keyword>
<dbReference type="KEGG" id="asem:NNL22_18060"/>
<feature type="transmembrane region" description="Helical" evidence="6">
    <location>
        <begin position="149"/>
        <end position="166"/>
    </location>
</feature>
<evidence type="ECO:0000256" key="2">
    <source>
        <dbReference type="ARBA" id="ARBA00022692"/>
    </source>
</evidence>
<evidence type="ECO:0000256" key="3">
    <source>
        <dbReference type="ARBA" id="ARBA00022906"/>
    </source>
</evidence>
<gene>
    <name evidence="8" type="ORF">NNL22_18060</name>
</gene>
<dbReference type="InterPro" id="IPR050681">
    <property type="entry name" value="CDF/SLC30A"/>
</dbReference>
<dbReference type="PANTHER" id="PTHR11562">
    <property type="entry name" value="CATION EFFLUX PROTEIN/ ZINC TRANSPORTER"/>
    <property type="match status" value="1"/>
</dbReference>
<feature type="transmembrane region" description="Helical" evidence="6">
    <location>
        <begin position="45"/>
        <end position="66"/>
    </location>
</feature>
<protein>
    <submittedName>
        <fullName evidence="8">Cation diffusion facilitator family transporter</fullName>
    </submittedName>
</protein>
<evidence type="ECO:0000256" key="6">
    <source>
        <dbReference type="SAM" id="Phobius"/>
    </source>
</evidence>
<keyword evidence="3" id="KW-0813">Transport</keyword>
<dbReference type="GO" id="GO:0005886">
    <property type="term" value="C:plasma membrane"/>
    <property type="evidence" value="ECO:0007669"/>
    <property type="project" value="TreeGrafter"/>
</dbReference>
<dbReference type="InterPro" id="IPR058533">
    <property type="entry name" value="Cation_efflux_TM"/>
</dbReference>
<dbReference type="Gene3D" id="1.20.1510.10">
    <property type="entry name" value="Cation efflux protein transmembrane domain"/>
    <property type="match status" value="1"/>
</dbReference>
<dbReference type="SUPFAM" id="SSF161111">
    <property type="entry name" value="Cation efflux protein transmembrane domain-like"/>
    <property type="match status" value="1"/>
</dbReference>
<name>A0A9E8KQL7_9ALTE</name>
<dbReference type="Proteomes" id="UP001164472">
    <property type="component" value="Chromosome"/>
</dbReference>
<feature type="transmembrane region" description="Helical" evidence="6">
    <location>
        <begin position="109"/>
        <end position="128"/>
    </location>
</feature>
<keyword evidence="3" id="KW-0862">Zinc</keyword>
<comment type="subcellular location">
    <subcellularLocation>
        <location evidence="1">Membrane</location>
        <topology evidence="1">Multi-pass membrane protein</topology>
    </subcellularLocation>
</comment>
<dbReference type="InterPro" id="IPR027469">
    <property type="entry name" value="Cation_efflux_TMD_sf"/>
</dbReference>
<dbReference type="Pfam" id="PF01545">
    <property type="entry name" value="Cation_efflux"/>
    <property type="match status" value="1"/>
</dbReference>
<keyword evidence="3" id="KW-0864">Zinc transport</keyword>
<evidence type="ECO:0000313" key="8">
    <source>
        <dbReference type="EMBL" id="UZW74902.1"/>
    </source>
</evidence>
<evidence type="ECO:0000256" key="5">
    <source>
        <dbReference type="ARBA" id="ARBA00023136"/>
    </source>
</evidence>
<reference evidence="8" key="1">
    <citation type="submission" date="2022-07" db="EMBL/GenBank/DDBJ databases">
        <title>Alkalimarinus sp. nov., isolated from gut of a Alitta virens.</title>
        <authorList>
            <person name="Yang A.I."/>
            <person name="Shin N.-R."/>
        </authorList>
    </citation>
    <scope>NUCLEOTIDE SEQUENCE</scope>
    <source>
        <strain evidence="8">FA028</strain>
    </source>
</reference>
<dbReference type="RefSeq" id="WP_251810329.1">
    <property type="nucleotide sequence ID" value="NZ_CP101527.1"/>
</dbReference>
<dbReference type="GO" id="GO:0005385">
    <property type="term" value="F:zinc ion transmembrane transporter activity"/>
    <property type="evidence" value="ECO:0007669"/>
    <property type="project" value="TreeGrafter"/>
</dbReference>
<keyword evidence="5 6" id="KW-0472">Membrane</keyword>
<keyword evidence="3" id="KW-0406">Ion transport</keyword>
<dbReference type="PANTHER" id="PTHR11562:SF17">
    <property type="entry name" value="RE54080P-RELATED"/>
    <property type="match status" value="1"/>
</dbReference>
<keyword evidence="2 6" id="KW-0812">Transmembrane</keyword>
<feature type="domain" description="Cation efflux protein transmembrane" evidence="7">
    <location>
        <begin position="19"/>
        <end position="193"/>
    </location>
</feature>
<evidence type="ECO:0000256" key="1">
    <source>
        <dbReference type="ARBA" id="ARBA00004141"/>
    </source>
</evidence>
<evidence type="ECO:0000259" key="7">
    <source>
        <dbReference type="Pfam" id="PF01545"/>
    </source>
</evidence>
<dbReference type="AlphaFoldDB" id="A0A9E8KQL7"/>
<feature type="transmembrane region" description="Helical" evidence="6">
    <location>
        <begin position="172"/>
        <end position="190"/>
    </location>
</feature>